<feature type="compositionally biased region" description="Basic and acidic residues" evidence="1">
    <location>
        <begin position="201"/>
        <end position="211"/>
    </location>
</feature>
<accession>A0ABU8CB28</accession>
<keyword evidence="4" id="KW-1185">Reference proteome</keyword>
<evidence type="ECO:0000256" key="1">
    <source>
        <dbReference type="SAM" id="MobiDB-lite"/>
    </source>
</evidence>
<dbReference type="Proteomes" id="UP001375382">
    <property type="component" value="Unassembled WGS sequence"/>
</dbReference>
<proteinExistence type="predicted"/>
<evidence type="ECO:0000313" key="4">
    <source>
        <dbReference type="Proteomes" id="UP001375382"/>
    </source>
</evidence>
<keyword evidence="2" id="KW-1133">Transmembrane helix</keyword>
<protein>
    <recommendedName>
        <fullName evidence="5">DUF58 domain-containing protein</fullName>
    </recommendedName>
</protein>
<feature type="transmembrane region" description="Helical" evidence="2">
    <location>
        <begin position="68"/>
        <end position="88"/>
    </location>
</feature>
<dbReference type="PANTHER" id="PTHR34351:SF1">
    <property type="entry name" value="SLR1927 PROTEIN"/>
    <property type="match status" value="1"/>
</dbReference>
<comment type="caution">
    <text evidence="3">The sequence shown here is derived from an EMBL/GenBank/DDBJ whole genome shotgun (WGS) entry which is preliminary data.</text>
</comment>
<sequence length="318" mass="36114">MPTLSLRRYLYQRYWRWISHYLDKRQPAADKVVLTQKLIFILPSRYGCWFMLLTALLYLLGTNYQNNLILLLSYLMLSLFLLCIVLTYQNMSGLTLQCPRAAEFFCDAPGVATIALSSAKSHFMLQLNFIDQDALTLEQQVDAAALTIQQSVRGCYPLPRLKISSSYPFGLWRSWSYISLQQQYWVYPTPIAGQQQQFSNDDSKSTAEHKTTAPSVDSLAPYRSGDSLRYLLWKRLARDPFNPVIRQQQHSSEAEPDWVEVPAVSGDALERALSIACQQLLGLEQSGNRYGLKIAGTTIAQSNGPAHLQRCLQELALC</sequence>
<dbReference type="EMBL" id="JALAAR010000020">
    <property type="protein sequence ID" value="MEH8019180.1"/>
    <property type="molecule type" value="Genomic_DNA"/>
</dbReference>
<evidence type="ECO:0000313" key="3">
    <source>
        <dbReference type="EMBL" id="MEH8019180.1"/>
    </source>
</evidence>
<gene>
    <name evidence="3" type="ORF">MN202_18230</name>
</gene>
<reference evidence="3 4" key="1">
    <citation type="journal article" date="2023" name="Ecotoxicol. Environ. Saf.">
        <title>Mercury remediation potential of mercury-resistant strain Rheinheimera metallidurans sp. nov. isolated from a municipal waste dumping site.</title>
        <authorList>
            <person name="Yadav V."/>
            <person name="Manjhi A."/>
            <person name="Vadakedath N."/>
        </authorList>
    </citation>
    <scope>NUCLEOTIDE SEQUENCE [LARGE SCALE GENOMIC DNA]</scope>
    <source>
        <strain evidence="3 4">E-49</strain>
    </source>
</reference>
<name>A0ABU8CB28_9GAMM</name>
<feature type="region of interest" description="Disordered" evidence="1">
    <location>
        <begin position="196"/>
        <end position="218"/>
    </location>
</feature>
<dbReference type="RefSeq" id="WP_335737577.1">
    <property type="nucleotide sequence ID" value="NZ_JALAAR010000020.1"/>
</dbReference>
<keyword evidence="2" id="KW-0472">Membrane</keyword>
<feature type="transmembrane region" description="Helical" evidence="2">
    <location>
        <begin position="38"/>
        <end position="61"/>
    </location>
</feature>
<evidence type="ECO:0000256" key="2">
    <source>
        <dbReference type="SAM" id="Phobius"/>
    </source>
</evidence>
<keyword evidence="2" id="KW-0812">Transmembrane</keyword>
<dbReference type="PANTHER" id="PTHR34351">
    <property type="entry name" value="SLR1927 PROTEIN-RELATED"/>
    <property type="match status" value="1"/>
</dbReference>
<organism evidence="3 4">
    <name type="scientific">Rheinheimera muenzenbergensis</name>
    <dbReference type="NCBI Taxonomy" id="1193628"/>
    <lineage>
        <taxon>Bacteria</taxon>
        <taxon>Pseudomonadati</taxon>
        <taxon>Pseudomonadota</taxon>
        <taxon>Gammaproteobacteria</taxon>
        <taxon>Chromatiales</taxon>
        <taxon>Chromatiaceae</taxon>
        <taxon>Rheinheimera</taxon>
    </lineage>
</organism>
<evidence type="ECO:0008006" key="5">
    <source>
        <dbReference type="Google" id="ProtNLM"/>
    </source>
</evidence>